<comment type="caution">
    <text evidence="1">The sequence shown here is derived from an EMBL/GenBank/DDBJ whole genome shotgun (WGS) entry which is preliminary data.</text>
</comment>
<proteinExistence type="predicted"/>
<evidence type="ECO:0000313" key="1">
    <source>
        <dbReference type="EMBL" id="GFS25752.1"/>
    </source>
</evidence>
<sequence>MPPLTVEVDPALEIPLKDCWGTDTSFTGLARTGVVCFAALPNRENAQHLFAKDVLTRMTEYCAGFYPIVVKLQREVSTMLALLVRILRRF</sequence>
<evidence type="ECO:0000313" key="2">
    <source>
        <dbReference type="Proteomes" id="UP000762676"/>
    </source>
</evidence>
<protein>
    <submittedName>
        <fullName evidence="1">Uncharacterized protein</fullName>
    </submittedName>
</protein>
<keyword evidence="2" id="KW-1185">Reference proteome</keyword>
<gene>
    <name evidence="1" type="ORF">ElyMa_001695400</name>
</gene>
<name>A0AAV4JXV3_9GAST</name>
<dbReference type="AlphaFoldDB" id="A0AAV4JXV3"/>
<dbReference type="EMBL" id="BMAT01003452">
    <property type="protein sequence ID" value="GFS25752.1"/>
    <property type="molecule type" value="Genomic_DNA"/>
</dbReference>
<accession>A0AAV4JXV3</accession>
<reference evidence="1 2" key="1">
    <citation type="journal article" date="2021" name="Elife">
        <title>Chloroplast acquisition without the gene transfer in kleptoplastic sea slugs, Plakobranchus ocellatus.</title>
        <authorList>
            <person name="Maeda T."/>
            <person name="Takahashi S."/>
            <person name="Yoshida T."/>
            <person name="Shimamura S."/>
            <person name="Takaki Y."/>
            <person name="Nagai Y."/>
            <person name="Toyoda A."/>
            <person name="Suzuki Y."/>
            <person name="Arimoto A."/>
            <person name="Ishii H."/>
            <person name="Satoh N."/>
            <person name="Nishiyama T."/>
            <person name="Hasebe M."/>
            <person name="Maruyama T."/>
            <person name="Minagawa J."/>
            <person name="Obokata J."/>
            <person name="Shigenobu S."/>
        </authorList>
    </citation>
    <scope>NUCLEOTIDE SEQUENCE [LARGE SCALE GENOMIC DNA]</scope>
</reference>
<organism evidence="1 2">
    <name type="scientific">Elysia marginata</name>
    <dbReference type="NCBI Taxonomy" id="1093978"/>
    <lineage>
        <taxon>Eukaryota</taxon>
        <taxon>Metazoa</taxon>
        <taxon>Spiralia</taxon>
        <taxon>Lophotrochozoa</taxon>
        <taxon>Mollusca</taxon>
        <taxon>Gastropoda</taxon>
        <taxon>Heterobranchia</taxon>
        <taxon>Euthyneura</taxon>
        <taxon>Panpulmonata</taxon>
        <taxon>Sacoglossa</taxon>
        <taxon>Placobranchoidea</taxon>
        <taxon>Plakobranchidae</taxon>
        <taxon>Elysia</taxon>
    </lineage>
</organism>
<dbReference type="Proteomes" id="UP000762676">
    <property type="component" value="Unassembled WGS sequence"/>
</dbReference>